<keyword evidence="1" id="KW-0378">Hydrolase</keyword>
<keyword evidence="3" id="KW-0443">Lipid metabolism</keyword>
<evidence type="ECO:0000256" key="1">
    <source>
        <dbReference type="ARBA" id="ARBA00022801"/>
    </source>
</evidence>
<dbReference type="OrthoDB" id="569821at2"/>
<reference evidence="5 6" key="1">
    <citation type="submission" date="2018-10" db="EMBL/GenBank/DDBJ databases">
        <title>Relationship between Morphology and Antimicrobial Activity in Streptomyces.</title>
        <authorList>
            <person name="Kang H.J."/>
            <person name="Kim S.B."/>
        </authorList>
    </citation>
    <scope>NUCLEOTIDE SEQUENCE [LARGE SCALE GENOMIC DNA]</scope>
    <source>
        <strain evidence="5 6">BH38</strain>
    </source>
</reference>
<sequence>MRTLSRTATAVALSLALAAPLAAATAAQAAPTPSAVSASIGASSSASIGAEPIQLPRPTGPYALGSDTLHLVDHSRRDPWVPSQDRELMVTLTYPAARSASGRPAAYTTPAEAPVLLKELGVDPSRVGDVEATRTHARTGARPAPGKHPLIVLSPGFGAPRYSLTTLAEELASRGYVVASLDHAYESLGTSFPGGRLLTCVACTAMENGAPGSRVTEARAADVSYLLDRLTGPHPVWRHAGSIDGGRIGMAGHSIGGAAAVAAMARDGRVDAGANMDGAFWDVLPPTGLDGRPFLMLGADDGHRPGGKDRTWDAMWPALDGWKRWLTVAGAEHLTFSDEPVIAAHFGLHQPALPAPRAVELVRTYVGAFFDQELRGRVQPVLAGPTAAHPEVTFNSP</sequence>
<evidence type="ECO:0008006" key="7">
    <source>
        <dbReference type="Google" id="ProtNLM"/>
    </source>
</evidence>
<protein>
    <recommendedName>
        <fullName evidence="7">Platelet-activating factor acetylhydrolase</fullName>
    </recommendedName>
</protein>
<keyword evidence="4" id="KW-0732">Signal</keyword>
<dbReference type="AlphaFoldDB" id="A0A387HF98"/>
<evidence type="ECO:0000256" key="3">
    <source>
        <dbReference type="ARBA" id="ARBA00023098"/>
    </source>
</evidence>
<evidence type="ECO:0000313" key="6">
    <source>
        <dbReference type="Proteomes" id="UP000271554"/>
    </source>
</evidence>
<dbReference type="Proteomes" id="UP000271554">
    <property type="component" value="Chromosome"/>
</dbReference>
<dbReference type="PANTHER" id="PTHR10272:SF0">
    <property type="entry name" value="PLATELET-ACTIVATING FACTOR ACETYLHYDROLASE"/>
    <property type="match status" value="1"/>
</dbReference>
<dbReference type="PANTHER" id="PTHR10272">
    <property type="entry name" value="PLATELET-ACTIVATING FACTOR ACETYLHYDROLASE"/>
    <property type="match status" value="1"/>
</dbReference>
<dbReference type="SUPFAM" id="SSF53474">
    <property type="entry name" value="alpha/beta-Hydrolases"/>
    <property type="match status" value="1"/>
</dbReference>
<dbReference type="EMBL" id="CP032698">
    <property type="protein sequence ID" value="AYG79600.1"/>
    <property type="molecule type" value="Genomic_DNA"/>
</dbReference>
<keyword evidence="2" id="KW-0442">Lipid degradation</keyword>
<evidence type="ECO:0000256" key="4">
    <source>
        <dbReference type="SAM" id="SignalP"/>
    </source>
</evidence>
<feature type="chain" id="PRO_5017395431" description="Platelet-activating factor acetylhydrolase" evidence="4">
    <location>
        <begin position="30"/>
        <end position="397"/>
    </location>
</feature>
<keyword evidence="6" id="KW-1185">Reference proteome</keyword>
<dbReference type="Pfam" id="PF03403">
    <property type="entry name" value="PAF-AH_p_II"/>
    <property type="match status" value="1"/>
</dbReference>
<dbReference type="GO" id="GO:0003847">
    <property type="term" value="F:1-alkyl-2-acetylglycerophosphocholine esterase activity"/>
    <property type="evidence" value="ECO:0007669"/>
    <property type="project" value="TreeGrafter"/>
</dbReference>
<dbReference type="GO" id="GO:0016042">
    <property type="term" value="P:lipid catabolic process"/>
    <property type="evidence" value="ECO:0007669"/>
    <property type="project" value="UniProtKB-KW"/>
</dbReference>
<dbReference type="KEGG" id="shun:DWB77_01715"/>
<evidence type="ECO:0000313" key="5">
    <source>
        <dbReference type="EMBL" id="AYG79600.1"/>
    </source>
</evidence>
<organism evidence="5 6">
    <name type="scientific">Streptomyces hundungensis</name>
    <dbReference type="NCBI Taxonomy" id="1077946"/>
    <lineage>
        <taxon>Bacteria</taxon>
        <taxon>Bacillati</taxon>
        <taxon>Actinomycetota</taxon>
        <taxon>Actinomycetes</taxon>
        <taxon>Kitasatosporales</taxon>
        <taxon>Streptomycetaceae</taxon>
        <taxon>Streptomyces</taxon>
    </lineage>
</organism>
<accession>A0A387HF98</accession>
<evidence type="ECO:0000256" key="2">
    <source>
        <dbReference type="ARBA" id="ARBA00022963"/>
    </source>
</evidence>
<gene>
    <name evidence="5" type="ORF">DWB77_01715</name>
</gene>
<dbReference type="Gene3D" id="3.40.50.1820">
    <property type="entry name" value="alpha/beta hydrolase"/>
    <property type="match status" value="1"/>
</dbReference>
<feature type="signal peptide" evidence="4">
    <location>
        <begin position="1"/>
        <end position="29"/>
    </location>
</feature>
<dbReference type="RefSeq" id="WP_120720678.1">
    <property type="nucleotide sequence ID" value="NZ_CP032698.1"/>
</dbReference>
<name>A0A387HF98_9ACTN</name>
<dbReference type="InterPro" id="IPR029058">
    <property type="entry name" value="AB_hydrolase_fold"/>
</dbReference>
<proteinExistence type="predicted"/>